<feature type="region of interest" description="Disordered" evidence="1">
    <location>
        <begin position="357"/>
        <end position="379"/>
    </location>
</feature>
<organism evidence="3 4">
    <name type="scientific">Chlorella vulgaris</name>
    <name type="common">Green alga</name>
    <dbReference type="NCBI Taxonomy" id="3077"/>
    <lineage>
        <taxon>Eukaryota</taxon>
        <taxon>Viridiplantae</taxon>
        <taxon>Chlorophyta</taxon>
        <taxon>core chlorophytes</taxon>
        <taxon>Trebouxiophyceae</taxon>
        <taxon>Chlorellales</taxon>
        <taxon>Chlorellaceae</taxon>
        <taxon>Chlorella clade</taxon>
        <taxon>Chlorella</taxon>
    </lineage>
</organism>
<accession>A0A9D4TFC4</accession>
<evidence type="ECO:0000313" key="4">
    <source>
        <dbReference type="Proteomes" id="UP001055712"/>
    </source>
</evidence>
<dbReference type="InterPro" id="IPR036691">
    <property type="entry name" value="Endo/exonu/phosph_ase_sf"/>
</dbReference>
<dbReference type="Gene3D" id="3.60.10.10">
    <property type="entry name" value="Endonuclease/exonuclease/phosphatase"/>
    <property type="match status" value="1"/>
</dbReference>
<evidence type="ECO:0000313" key="3">
    <source>
        <dbReference type="EMBL" id="KAI3424157.1"/>
    </source>
</evidence>
<dbReference type="Proteomes" id="UP001055712">
    <property type="component" value="Unassembled WGS sequence"/>
</dbReference>
<comment type="caution">
    <text evidence="3">The sequence shown here is derived from an EMBL/GenBank/DDBJ whole genome shotgun (WGS) entry which is preliminary data.</text>
</comment>
<proteinExistence type="predicted"/>
<dbReference type="PANTHER" id="PTHR12121:SF100">
    <property type="entry name" value="POLY(A)-SPECIFIC RIBONUCLEASE"/>
    <property type="match status" value="1"/>
</dbReference>
<dbReference type="InterPro" id="IPR050410">
    <property type="entry name" value="CCR4/nocturin_mRNA_transcr"/>
</dbReference>
<evidence type="ECO:0000259" key="2">
    <source>
        <dbReference type="Pfam" id="PF03372"/>
    </source>
</evidence>
<dbReference type="Pfam" id="PF03372">
    <property type="entry name" value="Exo_endo_phos"/>
    <property type="match status" value="1"/>
</dbReference>
<reference evidence="3" key="2">
    <citation type="submission" date="2020-11" db="EMBL/GenBank/DDBJ databases">
        <authorList>
            <person name="Cecchin M."/>
            <person name="Marcolungo L."/>
            <person name="Rossato M."/>
            <person name="Girolomoni L."/>
            <person name="Cosentino E."/>
            <person name="Cuine S."/>
            <person name="Li-Beisson Y."/>
            <person name="Delledonne M."/>
            <person name="Ballottari M."/>
        </authorList>
    </citation>
    <scope>NUCLEOTIDE SEQUENCE</scope>
    <source>
        <strain evidence="3">211/11P</strain>
        <tissue evidence="3">Whole cell</tissue>
    </source>
</reference>
<dbReference type="EMBL" id="SIDB01000013">
    <property type="protein sequence ID" value="KAI3424157.1"/>
    <property type="molecule type" value="Genomic_DNA"/>
</dbReference>
<protein>
    <recommendedName>
        <fullName evidence="2">Endonuclease/exonuclease/phosphatase domain-containing protein</fullName>
    </recommendedName>
</protein>
<feature type="domain" description="Endonuclease/exonuclease/phosphatase" evidence="2">
    <location>
        <begin position="33"/>
        <end position="384"/>
    </location>
</feature>
<dbReference type="SUPFAM" id="SSF56219">
    <property type="entry name" value="DNase I-like"/>
    <property type="match status" value="1"/>
</dbReference>
<dbReference type="PANTHER" id="PTHR12121">
    <property type="entry name" value="CARBON CATABOLITE REPRESSOR PROTEIN 4"/>
    <property type="match status" value="1"/>
</dbReference>
<dbReference type="OrthoDB" id="2866996at2759"/>
<reference evidence="3" key="1">
    <citation type="journal article" date="2019" name="Plant J.">
        <title>Chlorella vulgaris genome assembly and annotation reveals the molecular basis for metabolic acclimation to high light conditions.</title>
        <authorList>
            <person name="Cecchin M."/>
            <person name="Marcolungo L."/>
            <person name="Rossato M."/>
            <person name="Girolomoni L."/>
            <person name="Cosentino E."/>
            <person name="Cuine S."/>
            <person name="Li-Beisson Y."/>
            <person name="Delledonne M."/>
            <person name="Ballottari M."/>
        </authorList>
    </citation>
    <scope>NUCLEOTIDE SEQUENCE</scope>
    <source>
        <strain evidence="3">211/11P</strain>
    </source>
</reference>
<sequence length="396" mass="43624">MGAAASTTASRLAFRPAGVAPLPPGAAPPLVVVTWNILCNKYAGSQFSYCPPQFLAWQHRKQRCVETLLELRPDIVCLQEVERPFFENELEPLFQQHGYEALYYSRRRRPHDPPDAPEEGISLLYRTARLEKQASKAMQLGKGVARGMTGKFWGAVRARDDGVLLALLRDRVTRRTLLAGCTHLYWDPRFPDIKAAQAALVCRAATAFLRQQRLVHDATLQRDAAAIPLVIAGDFNSLPFKRRSDAFDTVRPNETLISGAYTVLASKEGIDSSHPDHPSRRSLVGGGGAAQALATLRLSSDPFLLQSASVAAWGREPPVTNKTDSFAGCLDYVWLSRQHWAVSAALPLPYRFDPSRPGQQAAVNDPSDVRDLPPLPSETIPSDHLPLAFKLHLVPT</sequence>
<dbReference type="InterPro" id="IPR005135">
    <property type="entry name" value="Endo/exonuclease/phosphatase"/>
</dbReference>
<keyword evidence="4" id="KW-1185">Reference proteome</keyword>
<evidence type="ECO:0000256" key="1">
    <source>
        <dbReference type="SAM" id="MobiDB-lite"/>
    </source>
</evidence>
<dbReference type="AlphaFoldDB" id="A0A9D4TFC4"/>
<gene>
    <name evidence="3" type="ORF">D9Q98_009516</name>
</gene>
<dbReference type="GO" id="GO:0000175">
    <property type="term" value="F:3'-5'-RNA exonuclease activity"/>
    <property type="evidence" value="ECO:0007669"/>
    <property type="project" value="TreeGrafter"/>
</dbReference>
<name>A0A9D4TFC4_CHLVU</name>